<dbReference type="InterPro" id="IPR006722">
    <property type="entry name" value="Sedlin"/>
</dbReference>
<sequence>MATAIPSIACLGVIGRNNNPLHISIFPSYDSSTNSFAPVRTPLQFSLLLSSTLDVFELRARHNAASGVGLSGDFGLLHAVDERLAAYGFETNTGAKFVVVVDMRGRRIDHGAAALAAESGGSSREREKRLNAAAVGLREGEMKPVFKAIQTAYIKLLQNPFFDPDEHSPPAGRGGKKITGKKFADDMRRIGENWTPGVTNL</sequence>
<dbReference type="Gene3D" id="3.30.450.70">
    <property type="match status" value="1"/>
</dbReference>
<dbReference type="InterPro" id="IPR011012">
    <property type="entry name" value="Longin-like_dom_sf"/>
</dbReference>
<dbReference type="GO" id="GO:0005737">
    <property type="term" value="C:cytoplasm"/>
    <property type="evidence" value="ECO:0007669"/>
    <property type="project" value="GOC"/>
</dbReference>
<dbReference type="PANTHER" id="PTHR12403">
    <property type="entry name" value="TRAFFICKING PROTEIN PARTICLE COMPLEX SUBUNIT 2"/>
    <property type="match status" value="1"/>
</dbReference>
<keyword evidence="2" id="KW-1185">Reference proteome</keyword>
<dbReference type="EMBL" id="JAULSR010000007">
    <property type="protein sequence ID" value="KAK0615014.1"/>
    <property type="molecule type" value="Genomic_DNA"/>
</dbReference>
<dbReference type="Proteomes" id="UP001174934">
    <property type="component" value="Unassembled WGS sequence"/>
</dbReference>
<dbReference type="SUPFAM" id="SSF64356">
    <property type="entry name" value="SNARE-like"/>
    <property type="match status" value="1"/>
</dbReference>
<dbReference type="AlphaFoldDB" id="A0AA39WGL5"/>
<organism evidence="1 2">
    <name type="scientific">Bombardia bombarda</name>
    <dbReference type="NCBI Taxonomy" id="252184"/>
    <lineage>
        <taxon>Eukaryota</taxon>
        <taxon>Fungi</taxon>
        <taxon>Dikarya</taxon>
        <taxon>Ascomycota</taxon>
        <taxon>Pezizomycotina</taxon>
        <taxon>Sordariomycetes</taxon>
        <taxon>Sordariomycetidae</taxon>
        <taxon>Sordariales</taxon>
        <taxon>Lasiosphaeriaceae</taxon>
        <taxon>Bombardia</taxon>
    </lineage>
</organism>
<dbReference type="GO" id="GO:0006888">
    <property type="term" value="P:endoplasmic reticulum to Golgi vesicle-mediated transport"/>
    <property type="evidence" value="ECO:0007669"/>
    <property type="project" value="InterPro"/>
</dbReference>
<comment type="caution">
    <text evidence="1">The sequence shown here is derived from an EMBL/GenBank/DDBJ whole genome shotgun (WGS) entry which is preliminary data.</text>
</comment>
<evidence type="ECO:0000313" key="1">
    <source>
        <dbReference type="EMBL" id="KAK0615014.1"/>
    </source>
</evidence>
<name>A0AA39WGL5_9PEZI</name>
<protein>
    <submittedName>
        <fullName evidence="1">Longin-like domain-containing protein</fullName>
    </submittedName>
</protein>
<dbReference type="Pfam" id="PF04628">
    <property type="entry name" value="Sedlin_N"/>
    <property type="match status" value="1"/>
</dbReference>
<reference evidence="1" key="1">
    <citation type="submission" date="2023-06" db="EMBL/GenBank/DDBJ databases">
        <title>Genome-scale phylogeny and comparative genomics of the fungal order Sordariales.</title>
        <authorList>
            <consortium name="Lawrence Berkeley National Laboratory"/>
            <person name="Hensen N."/>
            <person name="Bonometti L."/>
            <person name="Westerberg I."/>
            <person name="Brannstrom I.O."/>
            <person name="Guillou S."/>
            <person name="Cros-Aarteil S."/>
            <person name="Calhoun S."/>
            <person name="Haridas S."/>
            <person name="Kuo A."/>
            <person name="Mondo S."/>
            <person name="Pangilinan J."/>
            <person name="Riley R."/>
            <person name="LaButti K."/>
            <person name="Andreopoulos B."/>
            <person name="Lipzen A."/>
            <person name="Chen C."/>
            <person name="Yanf M."/>
            <person name="Daum C."/>
            <person name="Ng V."/>
            <person name="Clum A."/>
            <person name="Steindorff A."/>
            <person name="Ohm R."/>
            <person name="Martin F."/>
            <person name="Silar P."/>
            <person name="Natvig D."/>
            <person name="Lalanne C."/>
            <person name="Gautier V."/>
            <person name="Ament-velasquez S.L."/>
            <person name="Kruys A."/>
            <person name="Hutchinson M.I."/>
            <person name="Powell A.J."/>
            <person name="Barry K."/>
            <person name="Miller A.N."/>
            <person name="Grigoriev I.V."/>
            <person name="Debuchy R."/>
            <person name="Gladieux P."/>
            <person name="Thoren M.H."/>
            <person name="Johannesson H."/>
        </authorList>
    </citation>
    <scope>NUCLEOTIDE SEQUENCE</scope>
    <source>
        <strain evidence="1">SMH3391-2</strain>
    </source>
</reference>
<evidence type="ECO:0000313" key="2">
    <source>
        <dbReference type="Proteomes" id="UP001174934"/>
    </source>
</evidence>
<proteinExistence type="predicted"/>
<accession>A0AA39WGL5</accession>
<gene>
    <name evidence="1" type="ORF">B0T17DRAFT_375188</name>
</gene>